<feature type="domain" description="HTH cro/C1-type" evidence="1">
    <location>
        <begin position="34"/>
        <end position="81"/>
    </location>
</feature>
<dbReference type="Proteomes" id="UP001519325">
    <property type="component" value="Unassembled WGS sequence"/>
</dbReference>
<reference evidence="2 3" key="1">
    <citation type="submission" date="2021-03" db="EMBL/GenBank/DDBJ databases">
        <title>Sequencing the genomes of 1000 actinobacteria strains.</title>
        <authorList>
            <person name="Klenk H.-P."/>
        </authorList>
    </citation>
    <scope>NUCLEOTIDE SEQUENCE [LARGE SCALE GENOMIC DNA]</scope>
    <source>
        <strain evidence="2 3">DSM 45516</strain>
    </source>
</reference>
<dbReference type="CDD" id="cd00093">
    <property type="entry name" value="HTH_XRE"/>
    <property type="match status" value="1"/>
</dbReference>
<dbReference type="EMBL" id="JAGGMR010000001">
    <property type="protein sequence ID" value="MBP2192462.1"/>
    <property type="molecule type" value="Genomic_DNA"/>
</dbReference>
<dbReference type="Gene3D" id="3.30.450.180">
    <property type="match status" value="1"/>
</dbReference>
<dbReference type="InterPro" id="IPR041413">
    <property type="entry name" value="MLTR_LBD"/>
</dbReference>
<name>A0ABS4QL81_9NOCA</name>
<keyword evidence="3" id="KW-1185">Reference proteome</keyword>
<protein>
    <submittedName>
        <fullName evidence="2">Transcriptional regulator with XRE-family HTH domain</fullName>
    </submittedName>
</protein>
<dbReference type="SUPFAM" id="SSF47413">
    <property type="entry name" value="lambda repressor-like DNA-binding domains"/>
    <property type="match status" value="1"/>
</dbReference>
<dbReference type="PANTHER" id="PTHR35010">
    <property type="entry name" value="BLL4672 PROTEIN-RELATED"/>
    <property type="match status" value="1"/>
</dbReference>
<accession>A0ABS4QL81</accession>
<evidence type="ECO:0000259" key="1">
    <source>
        <dbReference type="PROSITE" id="PS50943"/>
    </source>
</evidence>
<dbReference type="PROSITE" id="PS50943">
    <property type="entry name" value="HTH_CROC1"/>
    <property type="match status" value="1"/>
</dbReference>
<evidence type="ECO:0000313" key="3">
    <source>
        <dbReference type="Proteomes" id="UP001519325"/>
    </source>
</evidence>
<dbReference type="RefSeq" id="WP_209895306.1">
    <property type="nucleotide sequence ID" value="NZ_JAGGMR010000001.1"/>
</dbReference>
<dbReference type="Pfam" id="PF17765">
    <property type="entry name" value="MLTR_LBD"/>
    <property type="match status" value="1"/>
</dbReference>
<dbReference type="SMART" id="SM00530">
    <property type="entry name" value="HTH_XRE"/>
    <property type="match status" value="1"/>
</dbReference>
<dbReference type="Pfam" id="PF13560">
    <property type="entry name" value="HTH_31"/>
    <property type="match status" value="1"/>
</dbReference>
<sequence length="285" mass="31666">MSQNPLGDFLRARRAQVSPRSLGLPAQNNRRVPGLRREEVATMSGLSADYYVRLEQGRERNPSAQVLEALSRVLRLDDDARLHLFRIAGLGPRNQLSAAPEHVDAQLLRLMRMWPDNPALVLGRAYDVLAGNPLAYALFDGFEYGPNLLTKVFLDPAAASFYPDWEIVAANTVAGFRVLHGMFPADRRINEVLATTRMHSAAFSDLWERHDARGKRLETKRFAHPEVGRMTLSMHAFDVKAVPGQELIVYHAEPGSASAHALALLGALSATRAREQDATRGQDLR</sequence>
<proteinExistence type="predicted"/>
<dbReference type="InterPro" id="IPR010982">
    <property type="entry name" value="Lambda_DNA-bd_dom_sf"/>
</dbReference>
<comment type="caution">
    <text evidence="2">The sequence shown here is derived from an EMBL/GenBank/DDBJ whole genome shotgun (WGS) entry which is preliminary data.</text>
</comment>
<evidence type="ECO:0000313" key="2">
    <source>
        <dbReference type="EMBL" id="MBP2192462.1"/>
    </source>
</evidence>
<dbReference type="Gene3D" id="1.10.260.40">
    <property type="entry name" value="lambda repressor-like DNA-binding domains"/>
    <property type="match status" value="1"/>
</dbReference>
<dbReference type="InterPro" id="IPR001387">
    <property type="entry name" value="Cro/C1-type_HTH"/>
</dbReference>
<organism evidence="2 3">
    <name type="scientific">Nocardia goodfellowii</name>
    <dbReference type="NCBI Taxonomy" id="882446"/>
    <lineage>
        <taxon>Bacteria</taxon>
        <taxon>Bacillati</taxon>
        <taxon>Actinomycetota</taxon>
        <taxon>Actinomycetes</taxon>
        <taxon>Mycobacteriales</taxon>
        <taxon>Nocardiaceae</taxon>
        <taxon>Nocardia</taxon>
    </lineage>
</organism>
<dbReference type="PANTHER" id="PTHR35010:SF2">
    <property type="entry name" value="BLL4672 PROTEIN"/>
    <property type="match status" value="1"/>
</dbReference>
<gene>
    <name evidence="2" type="ORF">BJ987_005363</name>
</gene>